<dbReference type="Gene3D" id="3.30.540.10">
    <property type="entry name" value="Fructose-1,6-Bisphosphatase, subunit A, domain 1"/>
    <property type="match status" value="1"/>
</dbReference>
<dbReference type="Gene3D" id="3.40.190.80">
    <property type="match status" value="1"/>
</dbReference>
<dbReference type="OMA" id="ERGLHPW"/>
<dbReference type="FunFam" id="3.30.540.10:FF:000003">
    <property type="entry name" value="Inositol-1-monophosphatase"/>
    <property type="match status" value="1"/>
</dbReference>
<dbReference type="STRING" id="70448.Q018C9"/>
<evidence type="ECO:0000256" key="3">
    <source>
        <dbReference type="ARBA" id="ARBA00005152"/>
    </source>
</evidence>
<evidence type="ECO:0000313" key="12">
    <source>
        <dbReference type="EMBL" id="OUS47747.1"/>
    </source>
</evidence>
<comment type="catalytic activity">
    <reaction evidence="1 10">
        <text>a myo-inositol phosphate + H2O = myo-inositol + phosphate</text>
        <dbReference type="Rhea" id="RHEA:24056"/>
        <dbReference type="ChEBI" id="CHEBI:15377"/>
        <dbReference type="ChEBI" id="CHEBI:17268"/>
        <dbReference type="ChEBI" id="CHEBI:43474"/>
        <dbReference type="ChEBI" id="CHEBI:84139"/>
        <dbReference type="EC" id="3.1.3.25"/>
    </reaction>
</comment>
<dbReference type="PROSITE" id="PS00629">
    <property type="entry name" value="IMP_1"/>
    <property type="match status" value="1"/>
</dbReference>
<name>Q018C9_OSTTA</name>
<reference evidence="11" key="2">
    <citation type="journal article" date="2014" name="BMC Genomics">
        <title>An improved genome of the model marine alga Ostreococcus tauri unfolds by assessing Illumina de novo assemblies.</title>
        <authorList>
            <person name="Blanc-Mathieu R."/>
            <person name="Verhelst B."/>
            <person name="Derelle E."/>
            <person name="Rombauts S."/>
            <person name="Bouget F.Y."/>
            <person name="Carre I."/>
            <person name="Chateau A."/>
            <person name="Eyre-Walker A."/>
            <person name="Grimsley N."/>
            <person name="Moreau H."/>
            <person name="Piegu B."/>
            <person name="Rivals E."/>
            <person name="Schackwitz W."/>
            <person name="Van de Peer Y."/>
            <person name="Piganeau G."/>
        </authorList>
    </citation>
    <scope>NUCLEOTIDE SEQUENCE</scope>
    <source>
        <strain evidence="11">RCC4221</strain>
    </source>
</reference>
<feature type="binding site" evidence="9">
    <location>
        <position position="216"/>
    </location>
    <ligand>
        <name>Mg(2+)</name>
        <dbReference type="ChEBI" id="CHEBI:18420"/>
        <label>1</label>
        <note>catalytic</note>
    </ligand>
</feature>
<dbReference type="CDD" id="cd01639">
    <property type="entry name" value="IMPase"/>
    <property type="match status" value="1"/>
</dbReference>
<dbReference type="GO" id="GO:0046854">
    <property type="term" value="P:phosphatidylinositol phosphate biosynthetic process"/>
    <property type="evidence" value="ECO:0007669"/>
    <property type="project" value="InterPro"/>
</dbReference>
<dbReference type="InterPro" id="IPR000760">
    <property type="entry name" value="Inositol_monophosphatase-like"/>
</dbReference>
<reference evidence="11 13" key="1">
    <citation type="journal article" date="2006" name="Proc. Natl. Acad. Sci. U.S.A.">
        <title>Genome analysis of the smallest free-living eukaryote Ostreococcus tauri unveils many unique features.</title>
        <authorList>
            <person name="Derelle E."/>
            <person name="Ferraz C."/>
            <person name="Rombauts S."/>
            <person name="Rouze P."/>
            <person name="Worden A.Z."/>
            <person name="Robbens S."/>
            <person name="Partensky F."/>
            <person name="Degroeve S."/>
            <person name="Echeynie S."/>
            <person name="Cooke R."/>
            <person name="Saeys Y."/>
            <person name="Wuyts J."/>
            <person name="Jabbari K."/>
            <person name="Bowler C."/>
            <person name="Panaud O."/>
            <person name="Piegu B."/>
            <person name="Ball S.G."/>
            <person name="Ral J.-P."/>
            <person name="Bouget F.-Y."/>
            <person name="Piganeau G."/>
            <person name="De Baets B."/>
            <person name="Picard A."/>
            <person name="Delseny M."/>
            <person name="Demaille J."/>
            <person name="Van de Peer Y."/>
            <person name="Moreau H."/>
        </authorList>
    </citation>
    <scope>NUCLEOTIDE SEQUENCE [LARGE SCALE GENOMIC DNA]</scope>
    <source>
        <strain evidence="11 13">OTTH0595</strain>
    </source>
</reference>
<comment type="similarity">
    <text evidence="4 10">Belongs to the inositol monophosphatase superfamily.</text>
</comment>
<dbReference type="RefSeq" id="XP_003079588.1">
    <property type="nucleotide sequence ID" value="XM_003079540.1"/>
</dbReference>
<evidence type="ECO:0000256" key="9">
    <source>
        <dbReference type="PIRSR" id="PIRSR600760-2"/>
    </source>
</evidence>
<evidence type="ECO:0000256" key="8">
    <source>
        <dbReference type="ARBA" id="ARBA00022842"/>
    </source>
</evidence>
<dbReference type="Pfam" id="PF00459">
    <property type="entry name" value="Inositol_P"/>
    <property type="match status" value="1"/>
</dbReference>
<dbReference type="InParanoid" id="Q018C9"/>
<dbReference type="GO" id="GO:0008934">
    <property type="term" value="F:inositol monophosphate 1-phosphatase activity"/>
    <property type="evidence" value="ECO:0007669"/>
    <property type="project" value="InterPro"/>
</dbReference>
<keyword evidence="5" id="KW-0452">Lithium</keyword>
<accession>Q018C9</accession>
<keyword evidence="13" id="KW-1185">Reference proteome</keyword>
<protein>
    <recommendedName>
        <fullName evidence="10">Inositol-1-monophosphatase</fullName>
        <ecNumber evidence="10">3.1.3.25</ecNumber>
    </recommendedName>
</protein>
<feature type="binding site" evidence="9">
    <location>
        <position position="88"/>
    </location>
    <ligand>
        <name>Mg(2+)</name>
        <dbReference type="ChEBI" id="CHEBI:18420"/>
        <label>1</label>
        <note>catalytic</note>
    </ligand>
</feature>
<comment type="pathway">
    <text evidence="3 10">Polyol metabolism; myo-inositol biosynthesis; myo-inositol from D-glucose 6-phosphate: step 2/2.</text>
</comment>
<accession>A0A454Y540</accession>
<dbReference type="KEGG" id="ota:OT_ostta05g04730"/>
<keyword evidence="6 9" id="KW-0479">Metal-binding</keyword>
<evidence type="ECO:0000256" key="10">
    <source>
        <dbReference type="RuleBase" id="RU364068"/>
    </source>
</evidence>
<dbReference type="UniPathway" id="UPA00823">
    <property type="reaction ID" value="UER00788"/>
</dbReference>
<feature type="binding site" evidence="9">
    <location>
        <position position="86"/>
    </location>
    <ligand>
        <name>Mg(2+)</name>
        <dbReference type="ChEBI" id="CHEBI:18420"/>
        <label>1</label>
        <note>catalytic</note>
    </ligand>
</feature>
<evidence type="ECO:0000313" key="11">
    <source>
        <dbReference type="EMBL" id="CAL54246.1"/>
    </source>
</evidence>
<sequence length="279" mass="29523">MTLERELECARACALAAGREISNAWTSKRDVEYKGSVDLVTATDKKCEEIIFKMIRETFPEDDVVGEETHGSETLRPSTRRTWYVDPLDGTTNFVHGFPFACVSVGLCVDGKPAVGVVHNPTLNETFEASLGGGARLNGNAIAVSACTELGRGLIGTEIGVHRDEATVDAVMGRLRALTKHARSVRCSGSCAMNMCGVAMGRLDGFFEIGFGGPWDCVAGAVIVREAGGVVLDPSGEDFDVCARRVLCANAHVGSSLVDALSTVPDGPDEPQKPSVATC</sequence>
<dbReference type="AlphaFoldDB" id="Q018C9"/>
<dbReference type="GO" id="GO:0006021">
    <property type="term" value="P:inositol biosynthetic process"/>
    <property type="evidence" value="ECO:0007669"/>
    <property type="project" value="UniProtKB-UniPathway"/>
</dbReference>
<evidence type="ECO:0000256" key="4">
    <source>
        <dbReference type="ARBA" id="ARBA00009759"/>
    </source>
</evidence>
<evidence type="ECO:0000313" key="13">
    <source>
        <dbReference type="Proteomes" id="UP000009170"/>
    </source>
</evidence>
<dbReference type="InterPro" id="IPR020583">
    <property type="entry name" value="Inositol_monoP_metal-BS"/>
</dbReference>
<dbReference type="GeneID" id="9834387"/>
<dbReference type="OrthoDB" id="10254945at2759"/>
<dbReference type="FunFam" id="3.40.190.80:FF:000002">
    <property type="entry name" value="Inositol-1-monophosphatase"/>
    <property type="match status" value="1"/>
</dbReference>
<gene>
    <name evidence="12" type="ORF">BE221DRAFT_190050</name>
    <name evidence="11" type="ORF">OT_ostta05g04730</name>
</gene>
<dbReference type="SUPFAM" id="SSF56655">
    <property type="entry name" value="Carbohydrate phosphatase"/>
    <property type="match status" value="1"/>
</dbReference>
<proteinExistence type="inferred from homology"/>
<dbReference type="FunCoup" id="Q018C9">
    <property type="interactions" value="1042"/>
</dbReference>
<dbReference type="PRINTS" id="PR00378">
    <property type="entry name" value="LIIMPHPHTASE"/>
</dbReference>
<organism evidence="11 13">
    <name type="scientific">Ostreococcus tauri</name>
    <name type="common">Marine green alga</name>
    <dbReference type="NCBI Taxonomy" id="70448"/>
    <lineage>
        <taxon>Eukaryota</taxon>
        <taxon>Viridiplantae</taxon>
        <taxon>Chlorophyta</taxon>
        <taxon>Mamiellophyceae</taxon>
        <taxon>Mamiellales</taxon>
        <taxon>Bathycoccaceae</taxon>
        <taxon>Ostreococcus</taxon>
    </lineage>
</organism>
<evidence type="ECO:0000256" key="2">
    <source>
        <dbReference type="ARBA" id="ARBA00001946"/>
    </source>
</evidence>
<evidence type="ECO:0000256" key="7">
    <source>
        <dbReference type="ARBA" id="ARBA00022801"/>
    </source>
</evidence>
<dbReference type="PANTHER" id="PTHR20854">
    <property type="entry name" value="INOSITOL MONOPHOSPHATASE"/>
    <property type="match status" value="1"/>
</dbReference>
<dbReference type="PRINTS" id="PR00377">
    <property type="entry name" value="IMPHPHTASES"/>
</dbReference>
<dbReference type="Proteomes" id="UP000195557">
    <property type="component" value="Unassembled WGS sequence"/>
</dbReference>
<keyword evidence="7 10" id="KW-0378">Hydrolase</keyword>
<dbReference type="GO" id="GO:0007165">
    <property type="term" value="P:signal transduction"/>
    <property type="evidence" value="ECO:0007669"/>
    <property type="project" value="TreeGrafter"/>
</dbReference>
<dbReference type="EC" id="3.1.3.25" evidence="10"/>
<dbReference type="EMBL" id="KZ155776">
    <property type="protein sequence ID" value="OUS47747.1"/>
    <property type="molecule type" value="Genomic_DNA"/>
</dbReference>
<dbReference type="InterPro" id="IPR020552">
    <property type="entry name" value="Inositol_monoPase_Li-sen"/>
</dbReference>
<dbReference type="PANTHER" id="PTHR20854:SF4">
    <property type="entry name" value="INOSITOL-1-MONOPHOSPHATASE-RELATED"/>
    <property type="match status" value="1"/>
</dbReference>
<feature type="binding site" evidence="9">
    <location>
        <position position="67"/>
    </location>
    <ligand>
        <name>Mg(2+)</name>
        <dbReference type="ChEBI" id="CHEBI:18420"/>
        <label>1</label>
        <note>catalytic</note>
    </ligand>
</feature>
<evidence type="ECO:0000256" key="6">
    <source>
        <dbReference type="ARBA" id="ARBA00022723"/>
    </source>
</evidence>
<feature type="binding site" evidence="9">
    <location>
        <position position="89"/>
    </location>
    <ligand>
        <name>Mg(2+)</name>
        <dbReference type="ChEBI" id="CHEBI:18420"/>
        <label>1</label>
        <note>catalytic</note>
    </ligand>
</feature>
<reference evidence="12" key="3">
    <citation type="submission" date="2017-04" db="EMBL/GenBank/DDBJ databases">
        <title>Population genomics of picophytoplankton unveils novel chromosome hypervariability.</title>
        <authorList>
            <consortium name="DOE Joint Genome Institute"/>
            <person name="Blanc-Mathieu R."/>
            <person name="Krasovec M."/>
            <person name="Hebrard M."/>
            <person name="Yau S."/>
            <person name="Desgranges E."/>
            <person name="Martin J."/>
            <person name="Schackwitz W."/>
            <person name="Kuo A."/>
            <person name="Salin G."/>
            <person name="Donnadieu C."/>
            <person name="Desdevises Y."/>
            <person name="Sanchez-Ferandin S."/>
            <person name="Moreau H."/>
            <person name="Rivals E."/>
            <person name="Grigoriev I.V."/>
            <person name="Grimsley N."/>
            <person name="Eyre-Walker A."/>
            <person name="Piganeau G."/>
        </authorList>
    </citation>
    <scope>NUCLEOTIDE SEQUENCE [LARGE SCALE GENOMIC DNA]</scope>
    <source>
        <strain evidence="12">RCC 1115</strain>
    </source>
</reference>
<dbReference type="EMBL" id="CAID01000005">
    <property type="protein sequence ID" value="CAL54246.1"/>
    <property type="molecule type" value="Genomic_DNA"/>
</dbReference>
<comment type="cofactor">
    <cofactor evidence="2 9 10">
        <name>Mg(2+)</name>
        <dbReference type="ChEBI" id="CHEBI:18420"/>
    </cofactor>
</comment>
<accession>A0A1Y5IGI4</accession>
<evidence type="ECO:0000256" key="5">
    <source>
        <dbReference type="ARBA" id="ARBA00022671"/>
    </source>
</evidence>
<dbReference type="InterPro" id="IPR033942">
    <property type="entry name" value="IMPase"/>
</dbReference>
<evidence type="ECO:0000256" key="1">
    <source>
        <dbReference type="ARBA" id="ARBA00001033"/>
    </source>
</evidence>
<dbReference type="Proteomes" id="UP000009170">
    <property type="component" value="Unassembled WGS sequence"/>
</dbReference>
<keyword evidence="8 9" id="KW-0460">Magnesium</keyword>
<dbReference type="GO" id="GO:0046872">
    <property type="term" value="F:metal ion binding"/>
    <property type="evidence" value="ECO:0007669"/>
    <property type="project" value="UniProtKB-KW"/>
</dbReference>